<keyword evidence="2" id="KW-1185">Reference proteome</keyword>
<dbReference type="EMBL" id="CM044704">
    <property type="protein sequence ID" value="KAI5666394.1"/>
    <property type="molecule type" value="Genomic_DNA"/>
</dbReference>
<reference evidence="2" key="1">
    <citation type="journal article" date="2023" name="Nat. Plants">
        <title>Single-cell RNA sequencing provides a high-resolution roadmap for understanding the multicellular compartmentation of specialized metabolism.</title>
        <authorList>
            <person name="Sun S."/>
            <person name="Shen X."/>
            <person name="Li Y."/>
            <person name="Li Y."/>
            <person name="Wang S."/>
            <person name="Li R."/>
            <person name="Zhang H."/>
            <person name="Shen G."/>
            <person name="Guo B."/>
            <person name="Wei J."/>
            <person name="Xu J."/>
            <person name="St-Pierre B."/>
            <person name="Chen S."/>
            <person name="Sun C."/>
        </authorList>
    </citation>
    <scope>NUCLEOTIDE SEQUENCE [LARGE SCALE GENOMIC DNA]</scope>
</reference>
<protein>
    <submittedName>
        <fullName evidence="1">Uncharacterized protein</fullName>
    </submittedName>
</protein>
<name>A0ACC0B0F7_CATRO</name>
<comment type="caution">
    <text evidence="1">The sequence shown here is derived from an EMBL/GenBank/DDBJ whole genome shotgun (WGS) entry which is preliminary data.</text>
</comment>
<proteinExistence type="predicted"/>
<accession>A0ACC0B0F7</accession>
<organism evidence="1 2">
    <name type="scientific">Catharanthus roseus</name>
    <name type="common">Madagascar periwinkle</name>
    <name type="synonym">Vinca rosea</name>
    <dbReference type="NCBI Taxonomy" id="4058"/>
    <lineage>
        <taxon>Eukaryota</taxon>
        <taxon>Viridiplantae</taxon>
        <taxon>Streptophyta</taxon>
        <taxon>Embryophyta</taxon>
        <taxon>Tracheophyta</taxon>
        <taxon>Spermatophyta</taxon>
        <taxon>Magnoliopsida</taxon>
        <taxon>eudicotyledons</taxon>
        <taxon>Gunneridae</taxon>
        <taxon>Pentapetalae</taxon>
        <taxon>asterids</taxon>
        <taxon>lamiids</taxon>
        <taxon>Gentianales</taxon>
        <taxon>Apocynaceae</taxon>
        <taxon>Rauvolfioideae</taxon>
        <taxon>Vinceae</taxon>
        <taxon>Catharanthinae</taxon>
        <taxon>Catharanthus</taxon>
    </lineage>
</organism>
<sequence length="296" mass="33317">MQSDKEFSTTKKLAAIAGEVAAAADCWKGHSLVCLKMFIRTDQDLPTQTQIPRRSDAPSSSSAPITQPSLSTTHSTDTTVWKPRPGDTRQLLPLNVDRCIWDLTLSMTKMRQVWEVKVGDQMRDLLGNAWTARKRSDLIHDPVYKTFCEYNKRNRNEGPGEGSREAHGWFYLLHRASQGNLTERFSKRRHLEELYNHQTGAKKGQYTKFYKARQKAEEEATATGAPIPDDLQLMATISGGLSHDRLYGACSDVAHLRTEAVGPQLDCHLVVWKRCRGSLDGLRLLFLISMLPSTST</sequence>
<gene>
    <name evidence="1" type="ORF">M9H77_16247</name>
</gene>
<dbReference type="Proteomes" id="UP001060085">
    <property type="component" value="Linkage Group LG04"/>
</dbReference>
<evidence type="ECO:0000313" key="1">
    <source>
        <dbReference type="EMBL" id="KAI5666394.1"/>
    </source>
</evidence>
<evidence type="ECO:0000313" key="2">
    <source>
        <dbReference type="Proteomes" id="UP001060085"/>
    </source>
</evidence>